<dbReference type="PANTHER" id="PTHR34183:SF8">
    <property type="entry name" value="ENDOLYTIC PEPTIDOGLYCAN TRANSGLYCOSYLASE RLPA-RELATED"/>
    <property type="match status" value="1"/>
</dbReference>
<evidence type="ECO:0000256" key="2">
    <source>
        <dbReference type="ARBA" id="ARBA00023316"/>
    </source>
</evidence>
<organism evidence="7 8">
    <name type="scientific">Bradyrhizobium pachyrhizi</name>
    <dbReference type="NCBI Taxonomy" id="280333"/>
    <lineage>
        <taxon>Bacteria</taxon>
        <taxon>Pseudomonadati</taxon>
        <taxon>Pseudomonadota</taxon>
        <taxon>Alphaproteobacteria</taxon>
        <taxon>Hyphomicrobiales</taxon>
        <taxon>Nitrobacteraceae</taxon>
        <taxon>Bradyrhizobium</taxon>
    </lineage>
</organism>
<dbReference type="AlphaFoldDB" id="A0A844T5I9"/>
<keyword evidence="1 3" id="KW-0456">Lyase</keyword>
<protein>
    <recommendedName>
        <fullName evidence="3">Endolytic peptidoglycan transglycosylase RlpA</fullName>
        <ecNumber evidence="3">4.2.2.-</ecNumber>
    </recommendedName>
</protein>
<dbReference type="InterPro" id="IPR009009">
    <property type="entry name" value="RlpA-like_DPBB"/>
</dbReference>
<keyword evidence="8" id="KW-1185">Reference proteome</keyword>
<feature type="region of interest" description="Disordered" evidence="5">
    <location>
        <begin position="41"/>
        <end position="75"/>
    </location>
</feature>
<dbReference type="GO" id="GO:0008932">
    <property type="term" value="F:lytic endotransglycosylase activity"/>
    <property type="evidence" value="ECO:0007669"/>
    <property type="project" value="UniProtKB-UniRule"/>
</dbReference>
<evidence type="ECO:0000313" key="7">
    <source>
        <dbReference type="EMBL" id="MVT71304.1"/>
    </source>
</evidence>
<accession>A0A844T5I9</accession>
<evidence type="ECO:0000313" key="8">
    <source>
        <dbReference type="Proteomes" id="UP000436468"/>
    </source>
</evidence>
<dbReference type="InterPro" id="IPR034718">
    <property type="entry name" value="RlpA"/>
</dbReference>
<sequence>MEIMRLLGLAITVAAAWLGLHVTPVAAQTFEDRWSFIPKAKAEPAPAPAVPEDGKQIAPPPTQSPVEEEQTSAAENRVAIRSPKRALSGKASYYSYRAGKTASGFAFNRNLMTAAHRTLPFGTRVRVTDPATSRSVIVTINDRGPRVAGRMLDLSLGAARTLRIIDRGVVHVRVEVL</sequence>
<dbReference type="InterPro" id="IPR036908">
    <property type="entry name" value="RlpA-like_sf"/>
</dbReference>
<dbReference type="Proteomes" id="UP000436468">
    <property type="component" value="Unassembled WGS sequence"/>
</dbReference>
<gene>
    <name evidence="3" type="primary">rlpA</name>
    <name evidence="7" type="ORF">GPL21_40560</name>
</gene>
<comment type="caution">
    <text evidence="7">The sequence shown here is derived from an EMBL/GenBank/DDBJ whole genome shotgun (WGS) entry which is preliminary data.</text>
</comment>
<evidence type="ECO:0000259" key="6">
    <source>
        <dbReference type="Pfam" id="PF03330"/>
    </source>
</evidence>
<dbReference type="InterPro" id="IPR012997">
    <property type="entry name" value="RplA"/>
</dbReference>
<dbReference type="Pfam" id="PF03330">
    <property type="entry name" value="DPBB_1"/>
    <property type="match status" value="1"/>
</dbReference>
<reference evidence="7 8" key="1">
    <citation type="submission" date="2019-12" db="EMBL/GenBank/DDBJ databases">
        <title>Draft genome sequences Bradyrhizobium cajani AMBPC1010, Bradyrhizobium pachyrhizi AMBPC1040 and Bradyrhizobium yuanmingense ALSPC3051, three plant growth promoting strains isolated from nodules of Cajanus cajan L. in Dominican Republic.</title>
        <authorList>
            <person name="Flores-Felix J.D."/>
            <person name="Araujo J."/>
            <person name="Diaz-Alcantara C."/>
            <person name="Gonzalez-Andres F."/>
            <person name="Velazquez E."/>
        </authorList>
    </citation>
    <scope>NUCLEOTIDE SEQUENCE [LARGE SCALE GENOMIC DNA]</scope>
    <source>
        <strain evidence="7 8">1040</strain>
    </source>
</reference>
<evidence type="ECO:0000256" key="4">
    <source>
        <dbReference type="RuleBase" id="RU003495"/>
    </source>
</evidence>
<evidence type="ECO:0000256" key="5">
    <source>
        <dbReference type="SAM" id="MobiDB-lite"/>
    </source>
</evidence>
<comment type="function">
    <text evidence="3">Lytic transglycosylase with a strong preference for naked glycan strands that lack stem peptides.</text>
</comment>
<proteinExistence type="inferred from homology"/>
<dbReference type="PANTHER" id="PTHR34183">
    <property type="entry name" value="ENDOLYTIC PEPTIDOGLYCAN TRANSGLYCOSYLASE RLPA"/>
    <property type="match status" value="1"/>
</dbReference>
<name>A0A844T5I9_9BRAD</name>
<dbReference type="EC" id="4.2.2.-" evidence="3"/>
<dbReference type="Gene3D" id="2.40.40.10">
    <property type="entry name" value="RlpA-like domain"/>
    <property type="match status" value="1"/>
</dbReference>
<keyword evidence="2 3" id="KW-0961">Cell wall biogenesis/degradation</keyword>
<dbReference type="GO" id="GO:0000270">
    <property type="term" value="P:peptidoglycan metabolic process"/>
    <property type="evidence" value="ECO:0007669"/>
    <property type="project" value="UniProtKB-UniRule"/>
</dbReference>
<dbReference type="HAMAP" id="MF_02071">
    <property type="entry name" value="RlpA"/>
    <property type="match status" value="1"/>
</dbReference>
<dbReference type="NCBIfam" id="TIGR00413">
    <property type="entry name" value="rlpA"/>
    <property type="match status" value="1"/>
</dbReference>
<comment type="similarity">
    <text evidence="3 4">Belongs to the RlpA family.</text>
</comment>
<dbReference type="EMBL" id="WQNF01000070">
    <property type="protein sequence ID" value="MVT71304.1"/>
    <property type="molecule type" value="Genomic_DNA"/>
</dbReference>
<dbReference type="SUPFAM" id="SSF50685">
    <property type="entry name" value="Barwin-like endoglucanases"/>
    <property type="match status" value="1"/>
</dbReference>
<dbReference type="CDD" id="cd22268">
    <property type="entry name" value="DPBB_RlpA-like"/>
    <property type="match status" value="1"/>
</dbReference>
<evidence type="ECO:0000256" key="1">
    <source>
        <dbReference type="ARBA" id="ARBA00023239"/>
    </source>
</evidence>
<evidence type="ECO:0000256" key="3">
    <source>
        <dbReference type="HAMAP-Rule" id="MF_02071"/>
    </source>
</evidence>
<feature type="domain" description="RlpA-like protein double-psi beta-barrel" evidence="6">
    <location>
        <begin position="88"/>
        <end position="174"/>
    </location>
</feature>
<dbReference type="GO" id="GO:0071555">
    <property type="term" value="P:cell wall organization"/>
    <property type="evidence" value="ECO:0007669"/>
    <property type="project" value="UniProtKB-KW"/>
</dbReference>